<evidence type="ECO:0000313" key="3">
    <source>
        <dbReference type="Proteomes" id="UP000248817"/>
    </source>
</evidence>
<dbReference type="Proteomes" id="UP000248817">
    <property type="component" value="Unassembled WGS sequence"/>
</dbReference>
<dbReference type="AlphaFoldDB" id="A0A2V5HVZ8"/>
<protein>
    <submittedName>
        <fullName evidence="2">Uncharacterized protein</fullName>
    </submittedName>
</protein>
<evidence type="ECO:0000256" key="1">
    <source>
        <dbReference type="SAM" id="MobiDB-lite"/>
    </source>
</evidence>
<gene>
    <name evidence="2" type="ORF">BP00DRAFT_461545</name>
</gene>
<accession>A0A2V5HVZ8</accession>
<proteinExistence type="predicted"/>
<evidence type="ECO:0000313" key="2">
    <source>
        <dbReference type="EMBL" id="PYI25773.1"/>
    </source>
</evidence>
<organism evidence="2 3">
    <name type="scientific">Aspergillus indologenus CBS 114.80</name>
    <dbReference type="NCBI Taxonomy" id="1450541"/>
    <lineage>
        <taxon>Eukaryota</taxon>
        <taxon>Fungi</taxon>
        <taxon>Dikarya</taxon>
        <taxon>Ascomycota</taxon>
        <taxon>Pezizomycotina</taxon>
        <taxon>Eurotiomycetes</taxon>
        <taxon>Eurotiomycetidae</taxon>
        <taxon>Eurotiales</taxon>
        <taxon>Aspergillaceae</taxon>
        <taxon>Aspergillus</taxon>
        <taxon>Aspergillus subgen. Circumdati</taxon>
    </lineage>
</organism>
<sequence length="78" mass="9028">MSGQPYIFTRDEPLSEQEHLILANYAPEPPRYGHAENIIIKHHKQRKYYDTPEWILNSGHQKPDEGAHQTGSNNGLDF</sequence>
<reference evidence="2 3" key="1">
    <citation type="submission" date="2018-02" db="EMBL/GenBank/DDBJ databases">
        <title>The genomes of Aspergillus section Nigri reveals drivers in fungal speciation.</title>
        <authorList>
            <consortium name="DOE Joint Genome Institute"/>
            <person name="Vesth T.C."/>
            <person name="Nybo J."/>
            <person name="Theobald S."/>
            <person name="Brandl J."/>
            <person name="Frisvad J.C."/>
            <person name="Nielsen K.F."/>
            <person name="Lyhne E.K."/>
            <person name="Kogle M.E."/>
            <person name="Kuo A."/>
            <person name="Riley R."/>
            <person name="Clum A."/>
            <person name="Nolan M."/>
            <person name="Lipzen A."/>
            <person name="Salamov A."/>
            <person name="Henrissat B."/>
            <person name="Wiebenga A."/>
            <person name="De vries R.P."/>
            <person name="Grigoriev I.V."/>
            <person name="Mortensen U.H."/>
            <person name="Andersen M.R."/>
            <person name="Baker S.E."/>
        </authorList>
    </citation>
    <scope>NUCLEOTIDE SEQUENCE [LARGE SCALE GENOMIC DNA]</scope>
    <source>
        <strain evidence="2 3">CBS 114.80</strain>
    </source>
</reference>
<dbReference type="EMBL" id="KZ825627">
    <property type="protein sequence ID" value="PYI25773.1"/>
    <property type="molecule type" value="Genomic_DNA"/>
</dbReference>
<keyword evidence="3" id="KW-1185">Reference proteome</keyword>
<name>A0A2V5HVZ8_9EURO</name>
<feature type="region of interest" description="Disordered" evidence="1">
    <location>
        <begin position="55"/>
        <end position="78"/>
    </location>
</feature>
<feature type="compositionally biased region" description="Polar residues" evidence="1">
    <location>
        <begin position="69"/>
        <end position="78"/>
    </location>
</feature>